<keyword evidence="3" id="KW-1185">Reference proteome</keyword>
<dbReference type="Proteomes" id="UP000216752">
    <property type="component" value="Chromosome"/>
</dbReference>
<dbReference type="Pfam" id="PF01078">
    <property type="entry name" value="Mg_chelatase"/>
    <property type="match status" value="1"/>
</dbReference>
<dbReference type="InterPro" id="IPR045006">
    <property type="entry name" value="CHLI-like"/>
</dbReference>
<proteinExistence type="predicted"/>
<gene>
    <name evidence="2" type="primary">comM_1</name>
    <name evidence="2" type="ORF">SPSIL_022460</name>
</gene>
<dbReference type="InterPro" id="IPR027417">
    <property type="entry name" value="P-loop_NTPase"/>
</dbReference>
<dbReference type="SUPFAM" id="SSF52540">
    <property type="entry name" value="P-loop containing nucleoside triphosphate hydrolases"/>
    <property type="match status" value="1"/>
</dbReference>
<evidence type="ECO:0000259" key="1">
    <source>
        <dbReference type="Pfam" id="PF01078"/>
    </source>
</evidence>
<feature type="domain" description="Magnesium chelatase ChlI-like catalytic" evidence="1">
    <location>
        <begin position="2"/>
        <end position="67"/>
    </location>
</feature>
<protein>
    <submittedName>
        <fullName evidence="2">Competence protein ComM</fullName>
    </submittedName>
</protein>
<dbReference type="Gene3D" id="3.40.50.300">
    <property type="entry name" value="P-loop containing nucleotide triphosphate hydrolases"/>
    <property type="match status" value="1"/>
</dbReference>
<dbReference type="PANTHER" id="PTHR32039:SF7">
    <property type="entry name" value="COMPETENCE PROTEIN COMM"/>
    <property type="match status" value="1"/>
</dbReference>
<sequence>MLRPGEVTLSHNGVLFLDELPEFPRTVLEVLHQPLKDGAVTISQVNATLSYPAKLMLIAASNPCPCVEHPY</sequence>
<organism evidence="2 3">
    <name type="scientific">Sporomusa silvacetica DSM 10669</name>
    <dbReference type="NCBI Taxonomy" id="1123289"/>
    <lineage>
        <taxon>Bacteria</taxon>
        <taxon>Bacillati</taxon>
        <taxon>Bacillota</taxon>
        <taxon>Negativicutes</taxon>
        <taxon>Selenomonadales</taxon>
        <taxon>Sporomusaceae</taxon>
        <taxon>Sporomusa</taxon>
    </lineage>
</organism>
<accession>A0ABZ3IKA1</accession>
<evidence type="ECO:0000313" key="2">
    <source>
        <dbReference type="EMBL" id="XFO66096.1"/>
    </source>
</evidence>
<evidence type="ECO:0000313" key="3">
    <source>
        <dbReference type="Proteomes" id="UP000216752"/>
    </source>
</evidence>
<dbReference type="InterPro" id="IPR000523">
    <property type="entry name" value="Mg_chelatse_chII-like_cat_dom"/>
</dbReference>
<dbReference type="PANTHER" id="PTHR32039">
    <property type="entry name" value="MAGNESIUM-CHELATASE SUBUNIT CHLI"/>
    <property type="match status" value="1"/>
</dbReference>
<reference evidence="2" key="1">
    <citation type="submission" date="2024-05" db="EMBL/GenBank/DDBJ databases">
        <title>Isolation and characterization of Sporomusa carbonis sp. nov., a carboxydotrophic hydrogenogen in the genus of Sporomusa isolated from a charcoal burning pile.</title>
        <authorList>
            <person name="Boeer T."/>
            <person name="Rosenbaum F."/>
            <person name="Eysell L."/>
            <person name="Mueller V."/>
            <person name="Daniel R."/>
            <person name="Poehlein A."/>
        </authorList>
    </citation>
    <scope>NUCLEOTIDE SEQUENCE [LARGE SCALE GENOMIC DNA]</scope>
    <source>
        <strain evidence="2">DSM 10669</strain>
    </source>
</reference>
<dbReference type="EMBL" id="CP155573">
    <property type="protein sequence ID" value="XFO66096.1"/>
    <property type="molecule type" value="Genomic_DNA"/>
</dbReference>
<name>A0ABZ3IKA1_9FIRM</name>